<accession>A0A2T0SP91</accession>
<keyword evidence="1" id="KW-1133">Transmembrane helix</keyword>
<dbReference type="AlphaFoldDB" id="A0A2T0SP91"/>
<keyword evidence="1" id="KW-0472">Membrane</keyword>
<reference evidence="3 4" key="1">
    <citation type="submission" date="2018-03" db="EMBL/GenBank/DDBJ databases">
        <title>Genomic Encyclopedia of Archaeal and Bacterial Type Strains, Phase II (KMG-II): from individual species to whole genera.</title>
        <authorList>
            <person name="Goeker M."/>
        </authorList>
    </citation>
    <scope>NUCLEOTIDE SEQUENCE [LARGE SCALE GENOMIC DNA]</scope>
    <source>
        <strain evidence="3 4">DSM 44720</strain>
    </source>
</reference>
<feature type="transmembrane region" description="Helical" evidence="1">
    <location>
        <begin position="215"/>
        <end position="236"/>
    </location>
</feature>
<evidence type="ECO:0000256" key="1">
    <source>
        <dbReference type="SAM" id="Phobius"/>
    </source>
</evidence>
<dbReference type="EMBL" id="PVTF01000014">
    <property type="protein sequence ID" value="PRY35228.1"/>
    <property type="molecule type" value="Genomic_DNA"/>
</dbReference>
<organism evidence="3 4">
    <name type="scientific">Umezawaea tangerina</name>
    <dbReference type="NCBI Taxonomy" id="84725"/>
    <lineage>
        <taxon>Bacteria</taxon>
        <taxon>Bacillati</taxon>
        <taxon>Actinomycetota</taxon>
        <taxon>Actinomycetes</taxon>
        <taxon>Pseudonocardiales</taxon>
        <taxon>Pseudonocardiaceae</taxon>
        <taxon>Umezawaea</taxon>
    </lineage>
</organism>
<protein>
    <recommendedName>
        <fullName evidence="5">LPXTG-motif cell wall-anchored protein</fullName>
    </recommendedName>
</protein>
<keyword evidence="4" id="KW-1185">Reference proteome</keyword>
<evidence type="ECO:0000313" key="3">
    <source>
        <dbReference type="EMBL" id="PRY35228.1"/>
    </source>
</evidence>
<proteinExistence type="predicted"/>
<comment type="caution">
    <text evidence="3">The sequence shown here is derived from an EMBL/GenBank/DDBJ whole genome shotgun (WGS) entry which is preliminary data.</text>
</comment>
<evidence type="ECO:0000313" key="4">
    <source>
        <dbReference type="Proteomes" id="UP000239494"/>
    </source>
</evidence>
<sequence length="247" mass="23921">MLAATAALLIGAVPASAAPGDASAHGVKLALSLQGSKAASAGPFAASDANGPSTNTFAGVEVPGVLKTGAVNTSASRDDKTGGVYANASTADVRVDLLKSVTGGITAAVVEADCQATQKGLSGKTKLVGADLGTLGVVGSDPAPNTTVDVELVGVDIAHVVFNEQVHNADGSLTVNAVHVELVGGVLGSIGTGDLVLSSATCGPAGLPIPLASGAGLWVSLGLLAVSAVPVGAVAIRRYRSDDPNAL</sequence>
<name>A0A2T0SP91_9PSEU</name>
<evidence type="ECO:0000256" key="2">
    <source>
        <dbReference type="SAM" id="SignalP"/>
    </source>
</evidence>
<feature type="signal peptide" evidence="2">
    <location>
        <begin position="1"/>
        <end position="17"/>
    </location>
</feature>
<feature type="chain" id="PRO_5015523867" description="LPXTG-motif cell wall-anchored protein" evidence="2">
    <location>
        <begin position="18"/>
        <end position="247"/>
    </location>
</feature>
<gene>
    <name evidence="3" type="ORF">CLV43_114146</name>
</gene>
<evidence type="ECO:0008006" key="5">
    <source>
        <dbReference type="Google" id="ProtNLM"/>
    </source>
</evidence>
<dbReference type="Proteomes" id="UP000239494">
    <property type="component" value="Unassembled WGS sequence"/>
</dbReference>
<keyword evidence="2" id="KW-0732">Signal</keyword>
<keyword evidence="1" id="KW-0812">Transmembrane</keyword>
<dbReference type="NCBIfam" id="NF040603">
    <property type="entry name" value="choice_anch_P"/>
    <property type="match status" value="1"/>
</dbReference>